<evidence type="ECO:0000256" key="2">
    <source>
        <dbReference type="ARBA" id="ARBA00023125"/>
    </source>
</evidence>
<dbReference type="InterPro" id="IPR036388">
    <property type="entry name" value="WH-like_DNA-bd_sf"/>
</dbReference>
<dbReference type="SUPFAM" id="SSF46785">
    <property type="entry name" value="Winged helix' DNA-binding domain"/>
    <property type="match status" value="1"/>
</dbReference>
<dbReference type="PRINTS" id="PR00598">
    <property type="entry name" value="HTHMARR"/>
</dbReference>
<dbReference type="PANTHER" id="PTHR42756">
    <property type="entry name" value="TRANSCRIPTIONAL REGULATOR, MARR"/>
    <property type="match status" value="1"/>
</dbReference>
<dbReference type="PROSITE" id="PS50995">
    <property type="entry name" value="HTH_MARR_2"/>
    <property type="match status" value="1"/>
</dbReference>
<name>A0A2S8SSZ8_9BACT</name>
<dbReference type="InterPro" id="IPR036390">
    <property type="entry name" value="WH_DNA-bd_sf"/>
</dbReference>
<feature type="domain" description="HTH marR-type" evidence="4">
    <location>
        <begin position="1"/>
        <end position="145"/>
    </location>
</feature>
<keyword evidence="3" id="KW-0804">Transcription</keyword>
<sequence>MQMRKISFQWKPGFGPGGLISRAARLSARIGDSQLEKLGVTTGQLPVLALLKDGSSLSQKDLADLVRVEQPTMALTLTRMERDGLITRQPNPDDKRSSLITITTTALSKMPEIFDILRQGADETLANFSDAEKEMLTELLKRYLGNLEEMLDKRSRS</sequence>
<dbReference type="EMBL" id="NIGF01000008">
    <property type="protein sequence ID" value="PQV63917.1"/>
    <property type="molecule type" value="Genomic_DNA"/>
</dbReference>
<evidence type="ECO:0000259" key="4">
    <source>
        <dbReference type="PROSITE" id="PS50995"/>
    </source>
</evidence>
<keyword evidence="2 5" id="KW-0238">DNA-binding</keyword>
<accession>A0A2S8SSZ8</accession>
<proteinExistence type="predicted"/>
<evidence type="ECO:0000256" key="3">
    <source>
        <dbReference type="ARBA" id="ARBA00023163"/>
    </source>
</evidence>
<protein>
    <submittedName>
        <fullName evidence="5">DNA-binding transcriptional regulator, MarR family</fullName>
    </submittedName>
</protein>
<dbReference type="GO" id="GO:0003677">
    <property type="term" value="F:DNA binding"/>
    <property type="evidence" value="ECO:0007669"/>
    <property type="project" value="UniProtKB-KW"/>
</dbReference>
<comment type="caution">
    <text evidence="5">The sequence shown here is derived from an EMBL/GenBank/DDBJ whole genome shotgun (WGS) entry which is preliminary data.</text>
</comment>
<keyword evidence="1" id="KW-0805">Transcription regulation</keyword>
<dbReference type="InterPro" id="IPR000835">
    <property type="entry name" value="HTH_MarR-typ"/>
</dbReference>
<evidence type="ECO:0000313" key="6">
    <source>
        <dbReference type="Proteomes" id="UP000237684"/>
    </source>
</evidence>
<dbReference type="SMART" id="SM00347">
    <property type="entry name" value="HTH_MARR"/>
    <property type="match status" value="1"/>
</dbReference>
<organism evidence="5 6">
    <name type="scientific">Abditibacterium utsteinense</name>
    <dbReference type="NCBI Taxonomy" id="1960156"/>
    <lineage>
        <taxon>Bacteria</taxon>
        <taxon>Pseudomonadati</taxon>
        <taxon>Abditibacteriota</taxon>
        <taxon>Abditibacteriia</taxon>
        <taxon>Abditibacteriales</taxon>
        <taxon>Abditibacteriaceae</taxon>
        <taxon>Abditibacterium</taxon>
    </lineage>
</organism>
<keyword evidence="6" id="KW-1185">Reference proteome</keyword>
<dbReference type="InParanoid" id="A0A2S8SSZ8"/>
<dbReference type="AlphaFoldDB" id="A0A2S8SSZ8"/>
<dbReference type="Gene3D" id="1.10.10.10">
    <property type="entry name" value="Winged helix-like DNA-binding domain superfamily/Winged helix DNA-binding domain"/>
    <property type="match status" value="1"/>
</dbReference>
<dbReference type="Proteomes" id="UP000237684">
    <property type="component" value="Unassembled WGS sequence"/>
</dbReference>
<evidence type="ECO:0000313" key="5">
    <source>
        <dbReference type="EMBL" id="PQV63917.1"/>
    </source>
</evidence>
<dbReference type="GO" id="GO:0003700">
    <property type="term" value="F:DNA-binding transcription factor activity"/>
    <property type="evidence" value="ECO:0007669"/>
    <property type="project" value="InterPro"/>
</dbReference>
<dbReference type="Pfam" id="PF01047">
    <property type="entry name" value="MarR"/>
    <property type="match status" value="1"/>
</dbReference>
<evidence type="ECO:0000256" key="1">
    <source>
        <dbReference type="ARBA" id="ARBA00023015"/>
    </source>
</evidence>
<reference evidence="5 6" key="1">
    <citation type="journal article" date="2018" name="Syst. Appl. Microbiol.">
        <title>Abditibacterium utsteinense sp. nov., the first cultivated member of candidate phylum FBP, isolated from ice-free Antarctic soil samples.</title>
        <authorList>
            <person name="Tahon G."/>
            <person name="Tytgat B."/>
            <person name="Lebbe L."/>
            <person name="Carlier A."/>
            <person name="Willems A."/>
        </authorList>
    </citation>
    <scope>NUCLEOTIDE SEQUENCE [LARGE SCALE GENOMIC DNA]</scope>
    <source>
        <strain evidence="5 6">LMG 29911</strain>
    </source>
</reference>
<gene>
    <name evidence="5" type="ORF">B1R32_108128</name>
</gene>
<dbReference type="FunCoup" id="A0A2S8SSZ8">
    <property type="interactions" value="15"/>
</dbReference>
<dbReference type="PANTHER" id="PTHR42756:SF1">
    <property type="entry name" value="TRANSCRIPTIONAL REPRESSOR OF EMRAB OPERON"/>
    <property type="match status" value="1"/>
</dbReference>